<feature type="non-terminal residue" evidence="4">
    <location>
        <position position="620"/>
    </location>
</feature>
<accession>A0AAV4SA15</accession>
<dbReference type="SUPFAM" id="SSF48113">
    <property type="entry name" value="Heme-dependent peroxidases"/>
    <property type="match status" value="1"/>
</dbReference>
<dbReference type="InterPro" id="IPR010255">
    <property type="entry name" value="Haem_peroxidase_sf"/>
</dbReference>
<dbReference type="GO" id="GO:0004601">
    <property type="term" value="F:peroxidase activity"/>
    <property type="evidence" value="ECO:0007669"/>
    <property type="project" value="UniProtKB-KW"/>
</dbReference>
<dbReference type="AlphaFoldDB" id="A0AAV4SA15"/>
<dbReference type="FunFam" id="1.10.640.10:FF:000008">
    <property type="entry name" value="Dual oxidase 1"/>
    <property type="match status" value="1"/>
</dbReference>
<dbReference type="SFLD" id="SFLDG01169">
    <property type="entry name" value="NADPH_oxidase_subgroup_(NOX)"/>
    <property type="match status" value="1"/>
</dbReference>
<dbReference type="Pfam" id="PF03098">
    <property type="entry name" value="An_peroxidase"/>
    <property type="match status" value="1"/>
</dbReference>
<evidence type="ECO:0000256" key="1">
    <source>
        <dbReference type="ARBA" id="ARBA00022559"/>
    </source>
</evidence>
<dbReference type="PANTHER" id="PTHR11475">
    <property type="entry name" value="OXIDASE/PEROXIDASE"/>
    <property type="match status" value="1"/>
</dbReference>
<keyword evidence="2" id="KW-0349">Heme</keyword>
<evidence type="ECO:0000256" key="3">
    <source>
        <dbReference type="SAM" id="SignalP"/>
    </source>
</evidence>
<feature type="signal peptide" evidence="3">
    <location>
        <begin position="1"/>
        <end position="28"/>
    </location>
</feature>
<comment type="caution">
    <text evidence="4">The sequence shown here is derived from an EMBL/GenBank/DDBJ whole genome shotgun (WGS) entry which is preliminary data.</text>
</comment>
<reference evidence="4 5" key="1">
    <citation type="submission" date="2021-06" db="EMBL/GenBank/DDBJ databases">
        <title>Caerostris darwini draft genome.</title>
        <authorList>
            <person name="Kono N."/>
            <person name="Arakawa K."/>
        </authorList>
    </citation>
    <scope>NUCLEOTIDE SEQUENCE [LARGE SCALE GENOMIC DNA]</scope>
</reference>
<dbReference type="PROSITE" id="PS50292">
    <property type="entry name" value="PEROXIDASE_3"/>
    <property type="match status" value="1"/>
</dbReference>
<dbReference type="EMBL" id="BPLQ01007451">
    <property type="protein sequence ID" value="GIY30194.1"/>
    <property type="molecule type" value="Genomic_DNA"/>
</dbReference>
<keyword evidence="2" id="KW-0408">Iron</keyword>
<keyword evidence="5" id="KW-1185">Reference proteome</keyword>
<sequence>MKFVPVGSLWVSERSLTLLICISCFAVAQKSGDVENVEMFTHTEKQRYDGWYNNLGHPEWGSVESQLTRKTPAFYSDGVYMLAGEDRPSPRTLSQALMRGEDGLPSLRNLTALFTFFGQVVTSEILMASEAGCPIELHKIEIDTCDDIYDKSCRGHKFMPFHRASYDSRTGQSPNSPREQLNQMTSWIDGSFVYSTSEAWVNSMRSFQNGTLKTDSSGKFPPRNTARAPLINSPPARYLKKLSPERMFLLGDPRSNQNPALLAFGIVFFRWHNEVAKQIQDEHPDWSDEDIFQRARRWVIASLQNIILYEYVSALLEEEIIPYSGYRPDVHPGISHVFQSAAFRFSHTMIPPGLYRRDGNCNFKNTLSGYPAIRLCSTWWNSEEVLIESGVEELMMGMASQISEREDAVLCSDVRDKLFGPMDFTRRDLAALNIMRGRDNGLPDYNTVRRYFQLPAITNWSDINPKLFEKKPQMFEALEKAYEGNLNNIDLYIAGMLETEVDGRPGPLFRKIIKEQFERLRDSDRFWFENSANGIFTDSEIEEIKSVKLRDILLRSTDIKTADLQDNIFFWKNGDICPQPAQLNGSMMEPCLILDGYDYFHGNEVAYIYSCIILAFIPIG</sequence>
<dbReference type="Gene3D" id="1.10.640.10">
    <property type="entry name" value="Haem peroxidase domain superfamily, animal type"/>
    <property type="match status" value="1"/>
</dbReference>
<dbReference type="GO" id="GO:0020037">
    <property type="term" value="F:heme binding"/>
    <property type="evidence" value="ECO:0007669"/>
    <property type="project" value="InterPro"/>
</dbReference>
<evidence type="ECO:0000313" key="4">
    <source>
        <dbReference type="EMBL" id="GIY30194.1"/>
    </source>
</evidence>
<feature type="chain" id="PRO_5043551296" evidence="3">
    <location>
        <begin position="29"/>
        <end position="620"/>
    </location>
</feature>
<evidence type="ECO:0000256" key="2">
    <source>
        <dbReference type="PIRSR" id="PIRSR619791-2"/>
    </source>
</evidence>
<protein>
    <submittedName>
        <fullName evidence="4">Dual oxidase</fullName>
    </submittedName>
</protein>
<proteinExistence type="predicted"/>
<dbReference type="InterPro" id="IPR019791">
    <property type="entry name" value="Haem_peroxidase_animal"/>
</dbReference>
<feature type="binding site" description="axial binding residue" evidence="2">
    <location>
        <position position="347"/>
    </location>
    <ligand>
        <name>heme b</name>
        <dbReference type="ChEBI" id="CHEBI:60344"/>
    </ligand>
    <ligandPart>
        <name>Fe</name>
        <dbReference type="ChEBI" id="CHEBI:18248"/>
    </ligandPart>
</feature>
<dbReference type="CDD" id="cd09820">
    <property type="entry name" value="dual_peroxidase_like"/>
    <property type="match status" value="1"/>
</dbReference>
<keyword evidence="2" id="KW-0479">Metal-binding</keyword>
<keyword evidence="3" id="KW-0732">Signal</keyword>
<organism evidence="4 5">
    <name type="scientific">Caerostris darwini</name>
    <dbReference type="NCBI Taxonomy" id="1538125"/>
    <lineage>
        <taxon>Eukaryota</taxon>
        <taxon>Metazoa</taxon>
        <taxon>Ecdysozoa</taxon>
        <taxon>Arthropoda</taxon>
        <taxon>Chelicerata</taxon>
        <taxon>Arachnida</taxon>
        <taxon>Araneae</taxon>
        <taxon>Araneomorphae</taxon>
        <taxon>Entelegynae</taxon>
        <taxon>Araneoidea</taxon>
        <taxon>Araneidae</taxon>
        <taxon>Caerostris</taxon>
    </lineage>
</organism>
<evidence type="ECO:0000313" key="5">
    <source>
        <dbReference type="Proteomes" id="UP001054837"/>
    </source>
</evidence>
<dbReference type="InterPro" id="IPR037120">
    <property type="entry name" value="Haem_peroxidase_sf_animal"/>
</dbReference>
<dbReference type="InterPro" id="IPR034821">
    <property type="entry name" value="DUOX_peroxidase"/>
</dbReference>
<name>A0AAV4SA15_9ARAC</name>
<dbReference type="PANTHER" id="PTHR11475:SF144">
    <property type="entry name" value="NAD(P)H OXIDASE (H2O2-FORMING)"/>
    <property type="match status" value="1"/>
</dbReference>
<dbReference type="Proteomes" id="UP001054837">
    <property type="component" value="Unassembled WGS sequence"/>
</dbReference>
<dbReference type="PRINTS" id="PR00457">
    <property type="entry name" value="ANPEROXIDASE"/>
</dbReference>
<gene>
    <name evidence="4" type="primary">Duox</name>
    <name evidence="4" type="ORF">CDAR_200881</name>
</gene>
<dbReference type="GO" id="GO:0046872">
    <property type="term" value="F:metal ion binding"/>
    <property type="evidence" value="ECO:0007669"/>
    <property type="project" value="UniProtKB-KW"/>
</dbReference>
<keyword evidence="1" id="KW-0575">Peroxidase</keyword>
<keyword evidence="1" id="KW-0560">Oxidoreductase</keyword>
<dbReference type="GO" id="GO:0006979">
    <property type="term" value="P:response to oxidative stress"/>
    <property type="evidence" value="ECO:0007669"/>
    <property type="project" value="InterPro"/>
</dbReference>